<feature type="domain" description="C2H2-type" evidence="13">
    <location>
        <begin position="126"/>
        <end position="148"/>
    </location>
</feature>
<dbReference type="GO" id="GO:0005634">
    <property type="term" value="C:nucleus"/>
    <property type="evidence" value="ECO:0007669"/>
    <property type="project" value="UniProtKB-SubCell"/>
</dbReference>
<feature type="domain" description="C2H2-type" evidence="13">
    <location>
        <begin position="269"/>
        <end position="296"/>
    </location>
</feature>
<evidence type="ECO:0000256" key="2">
    <source>
        <dbReference type="ARBA" id="ARBA00006991"/>
    </source>
</evidence>
<feature type="domain" description="C2H2-type" evidence="13">
    <location>
        <begin position="468"/>
        <end position="496"/>
    </location>
</feature>
<dbReference type="FunFam" id="3.30.160.60:FF:000295">
    <property type="entry name" value="zinc finger protein 19"/>
    <property type="match status" value="1"/>
</dbReference>
<comment type="caution">
    <text evidence="14">The sequence shown here is derived from an EMBL/GenBank/DDBJ whole genome shotgun (WGS) entry which is preliminary data.</text>
</comment>
<feature type="domain" description="C2H2-type" evidence="13">
    <location>
        <begin position="297"/>
        <end position="325"/>
    </location>
</feature>
<evidence type="ECO:0000256" key="1">
    <source>
        <dbReference type="ARBA" id="ARBA00004123"/>
    </source>
</evidence>
<dbReference type="InterPro" id="IPR050636">
    <property type="entry name" value="C2H2-ZF_domain-containing"/>
</dbReference>
<feature type="domain" description="C2H2-type" evidence="13">
    <location>
        <begin position="531"/>
        <end position="554"/>
    </location>
</feature>
<evidence type="ECO:0000256" key="10">
    <source>
        <dbReference type="ARBA" id="ARBA00023242"/>
    </source>
</evidence>
<evidence type="ECO:0000256" key="9">
    <source>
        <dbReference type="ARBA" id="ARBA00023163"/>
    </source>
</evidence>
<dbReference type="Gene3D" id="3.30.160.60">
    <property type="entry name" value="Classic Zinc Finger"/>
    <property type="match status" value="12"/>
</dbReference>
<feature type="domain" description="C2H2-type" evidence="13">
    <location>
        <begin position="383"/>
        <end position="406"/>
    </location>
</feature>
<dbReference type="PROSITE" id="PS50157">
    <property type="entry name" value="ZINC_FINGER_C2H2_2"/>
    <property type="match status" value="16"/>
</dbReference>
<accession>A0A9D4CM51</accession>
<keyword evidence="5 11" id="KW-0863">Zinc-finger</keyword>
<dbReference type="EMBL" id="JAIWYP010000012">
    <property type="protein sequence ID" value="KAH3727517.1"/>
    <property type="molecule type" value="Genomic_DNA"/>
</dbReference>
<evidence type="ECO:0000256" key="5">
    <source>
        <dbReference type="ARBA" id="ARBA00022771"/>
    </source>
</evidence>
<keyword evidence="15" id="KW-1185">Reference proteome</keyword>
<feature type="domain" description="C2H2-type" evidence="13">
    <location>
        <begin position="183"/>
        <end position="210"/>
    </location>
</feature>
<keyword evidence="8" id="KW-0238">DNA-binding</keyword>
<proteinExistence type="inferred from homology"/>
<feature type="domain" description="C2H2-type" evidence="13">
    <location>
        <begin position="411"/>
        <end position="438"/>
    </location>
</feature>
<evidence type="ECO:0000256" key="7">
    <source>
        <dbReference type="ARBA" id="ARBA00023015"/>
    </source>
</evidence>
<evidence type="ECO:0000256" key="11">
    <source>
        <dbReference type="PROSITE-ProRule" id="PRU00042"/>
    </source>
</evidence>
<evidence type="ECO:0000313" key="14">
    <source>
        <dbReference type="EMBL" id="KAH3727517.1"/>
    </source>
</evidence>
<keyword evidence="4" id="KW-0677">Repeat</keyword>
<protein>
    <recommendedName>
        <fullName evidence="13">C2H2-type domain-containing protein</fullName>
    </recommendedName>
</protein>
<dbReference type="PANTHER" id="PTHR47772">
    <property type="entry name" value="ZINC FINGER PROTEIN 200"/>
    <property type="match status" value="1"/>
</dbReference>
<comment type="similarity">
    <text evidence="2">Belongs to the krueppel C2H2-type zinc-finger protein family.</text>
</comment>
<dbReference type="Proteomes" id="UP000828390">
    <property type="component" value="Unassembled WGS sequence"/>
</dbReference>
<sequence>MSGTTASEIVVHSQPDVEALVQAAVSVLTNDMQIAHQDGSSLSNLHVTSADHNTVQLLVDANTGIQERLYMCTDCNLAFYGEHGEQEWHWHLRQHKAFKCELCSEGFGDKDSLKAHIRTHSMQMPYVCEKCGSAYSLKSNLTQHMKTHEEVVYSCTDCSITFKSEASFQKHMRCHSGEPFSIFQCEVCNKTFAHQKNLVQHQKIHQNRGRQFKCPECPASYSYKCHLTRHLMIHTGDKPYKCKFCGKAFNRNAHLVRHRKIHLEGEKEFKCHQCGFAFYEKSDLQRHIRSHEGNRPYKCDFCPQTFVWKRYLYKHLISLHKEEGKVFCQKCCIAFDSNEELAQHEASHDKKALTHSCSVCGEEFHFKYRLDEHMYQHTGEKAHACDQCTERFVSRKELDRHKTVHAQALHFSCNTCEKTFTALNELQDHLKLHIGSHNKYSCAICSQTFRWKSQLTNHMVVHSNDHDFTCSICYKEFKRKRDLIRHVKVFHDTKPPFKCLECKTDFHSAINLHRHKSETHWKKADEIDSLFSCSKCSGMFRMKKDLDHHVNKVHPFRPYICKLCSKRFTLQKFLITHFEQKHPEEVMIEDLNYMIRQPKEQAPAEQATNNMDTFANCNVAEDNEMDAKQNTEEISNEMDNTEGDFHEIHIVSENGSERERSTQTEKADEDDSLVLDSDQPMSEAITLAQLSQQVPDEGIFPIFLQENLASNEETGTEQHHPVQQISLQNGSHLVTGNIRSQSTRQPQIFTIPAHQVLSLEGSSLMAKPPVITQVPITVHQHQPARPGQAPQIRVIRQQVQRSPETGQPRQPTIRSIKIIPRYPNDPNVLRMVSVASSPPIIIENRSLLQSAGSQPTTVVSSETLQVMNVNDVELIPCENV</sequence>
<reference evidence="14" key="2">
    <citation type="submission" date="2020-11" db="EMBL/GenBank/DDBJ databases">
        <authorList>
            <person name="McCartney M.A."/>
            <person name="Auch B."/>
            <person name="Kono T."/>
            <person name="Mallez S."/>
            <person name="Becker A."/>
            <person name="Gohl D.M."/>
            <person name="Silverstein K.A.T."/>
            <person name="Koren S."/>
            <person name="Bechman K.B."/>
            <person name="Herman A."/>
            <person name="Abrahante J.E."/>
            <person name="Garbe J."/>
        </authorList>
    </citation>
    <scope>NUCLEOTIDE SEQUENCE</scope>
    <source>
        <strain evidence="14">Duluth1</strain>
        <tissue evidence="14">Whole animal</tissue>
    </source>
</reference>
<comment type="subcellular location">
    <subcellularLocation>
        <location evidence="1">Nucleus</location>
    </subcellularLocation>
</comment>
<dbReference type="FunFam" id="3.30.160.60:FF:000100">
    <property type="entry name" value="Zinc finger 45-like"/>
    <property type="match status" value="1"/>
</dbReference>
<feature type="domain" description="C2H2-type" evidence="13">
    <location>
        <begin position="355"/>
        <end position="382"/>
    </location>
</feature>
<feature type="compositionally biased region" description="Basic and acidic residues" evidence="12">
    <location>
        <begin position="652"/>
        <end position="666"/>
    </location>
</feature>
<keyword evidence="7" id="KW-0805">Transcription regulation</keyword>
<feature type="domain" description="C2H2-type" evidence="13">
    <location>
        <begin position="440"/>
        <end position="467"/>
    </location>
</feature>
<dbReference type="InterPro" id="IPR036236">
    <property type="entry name" value="Znf_C2H2_sf"/>
</dbReference>
<dbReference type="Pfam" id="PF00096">
    <property type="entry name" value="zf-C2H2"/>
    <property type="match status" value="9"/>
</dbReference>
<evidence type="ECO:0000313" key="15">
    <source>
        <dbReference type="Proteomes" id="UP000828390"/>
    </source>
</evidence>
<dbReference type="FunFam" id="3.30.160.60:FF:000065">
    <property type="entry name" value="B-cell CLL/lymphoma 6, member B"/>
    <property type="match status" value="2"/>
</dbReference>
<name>A0A9D4CM51_DREPO</name>
<feature type="domain" description="C2H2-type" evidence="13">
    <location>
        <begin position="497"/>
        <end position="520"/>
    </location>
</feature>
<feature type="domain" description="C2H2-type" evidence="13">
    <location>
        <begin position="212"/>
        <end position="239"/>
    </location>
</feature>
<dbReference type="FunFam" id="3.30.160.60:FF:000325">
    <property type="entry name" value="ZFP90 zinc finger protein"/>
    <property type="match status" value="1"/>
</dbReference>
<dbReference type="OrthoDB" id="40579at2759"/>
<dbReference type="FunFam" id="3.30.160.60:FF:001156">
    <property type="entry name" value="Zinc finger protein 407"/>
    <property type="match status" value="1"/>
</dbReference>
<evidence type="ECO:0000259" key="13">
    <source>
        <dbReference type="PROSITE" id="PS50157"/>
    </source>
</evidence>
<keyword evidence="3" id="KW-0479">Metal-binding</keyword>
<feature type="region of interest" description="Disordered" evidence="12">
    <location>
        <begin position="652"/>
        <end position="672"/>
    </location>
</feature>
<dbReference type="SMART" id="SM00355">
    <property type="entry name" value="ZnF_C2H2"/>
    <property type="match status" value="18"/>
</dbReference>
<feature type="domain" description="C2H2-type" evidence="13">
    <location>
        <begin position="153"/>
        <end position="180"/>
    </location>
</feature>
<evidence type="ECO:0000256" key="12">
    <source>
        <dbReference type="SAM" id="MobiDB-lite"/>
    </source>
</evidence>
<organism evidence="14 15">
    <name type="scientific">Dreissena polymorpha</name>
    <name type="common">Zebra mussel</name>
    <name type="synonym">Mytilus polymorpha</name>
    <dbReference type="NCBI Taxonomy" id="45954"/>
    <lineage>
        <taxon>Eukaryota</taxon>
        <taxon>Metazoa</taxon>
        <taxon>Spiralia</taxon>
        <taxon>Lophotrochozoa</taxon>
        <taxon>Mollusca</taxon>
        <taxon>Bivalvia</taxon>
        <taxon>Autobranchia</taxon>
        <taxon>Heteroconchia</taxon>
        <taxon>Euheterodonta</taxon>
        <taxon>Imparidentia</taxon>
        <taxon>Neoheterodontei</taxon>
        <taxon>Myida</taxon>
        <taxon>Dreissenoidea</taxon>
        <taxon>Dreissenidae</taxon>
        <taxon>Dreissena</taxon>
    </lineage>
</organism>
<dbReference type="GO" id="GO:0003677">
    <property type="term" value="F:DNA binding"/>
    <property type="evidence" value="ECO:0007669"/>
    <property type="project" value="UniProtKB-KW"/>
</dbReference>
<evidence type="ECO:0000256" key="4">
    <source>
        <dbReference type="ARBA" id="ARBA00022737"/>
    </source>
</evidence>
<dbReference type="Pfam" id="PF12874">
    <property type="entry name" value="zf-met"/>
    <property type="match status" value="1"/>
</dbReference>
<feature type="domain" description="C2H2-type" evidence="13">
    <location>
        <begin position="98"/>
        <end position="125"/>
    </location>
</feature>
<reference evidence="14" key="1">
    <citation type="journal article" date="2019" name="bioRxiv">
        <title>The Genome of the Zebra Mussel, Dreissena polymorpha: A Resource for Invasive Species Research.</title>
        <authorList>
            <person name="McCartney M.A."/>
            <person name="Auch B."/>
            <person name="Kono T."/>
            <person name="Mallez S."/>
            <person name="Zhang Y."/>
            <person name="Obille A."/>
            <person name="Becker A."/>
            <person name="Abrahante J.E."/>
            <person name="Garbe J."/>
            <person name="Badalamenti J.P."/>
            <person name="Herman A."/>
            <person name="Mangelson H."/>
            <person name="Liachko I."/>
            <person name="Sullivan S."/>
            <person name="Sone E.D."/>
            <person name="Koren S."/>
            <person name="Silverstein K.A.T."/>
            <person name="Beckman K.B."/>
            <person name="Gohl D.M."/>
        </authorList>
    </citation>
    <scope>NUCLEOTIDE SEQUENCE</scope>
    <source>
        <strain evidence="14">Duluth1</strain>
        <tissue evidence="14">Whole animal</tissue>
    </source>
</reference>
<evidence type="ECO:0000256" key="8">
    <source>
        <dbReference type="ARBA" id="ARBA00023125"/>
    </source>
</evidence>
<dbReference type="SUPFAM" id="SSF57667">
    <property type="entry name" value="beta-beta-alpha zinc fingers"/>
    <property type="match status" value="7"/>
</dbReference>
<feature type="domain" description="C2H2-type" evidence="13">
    <location>
        <begin position="559"/>
        <end position="587"/>
    </location>
</feature>
<evidence type="ECO:0000256" key="6">
    <source>
        <dbReference type="ARBA" id="ARBA00022833"/>
    </source>
</evidence>
<dbReference type="InterPro" id="IPR013087">
    <property type="entry name" value="Znf_C2H2_type"/>
</dbReference>
<gene>
    <name evidence="14" type="ORF">DPMN_053456</name>
</gene>
<feature type="domain" description="C2H2-type" evidence="13">
    <location>
        <begin position="240"/>
        <end position="267"/>
    </location>
</feature>
<keyword evidence="9" id="KW-0804">Transcription</keyword>
<evidence type="ECO:0000256" key="3">
    <source>
        <dbReference type="ARBA" id="ARBA00022723"/>
    </source>
</evidence>
<dbReference type="PROSITE" id="PS00028">
    <property type="entry name" value="ZINC_FINGER_C2H2_1"/>
    <property type="match status" value="17"/>
</dbReference>
<dbReference type="AlphaFoldDB" id="A0A9D4CM51"/>
<dbReference type="PANTHER" id="PTHR47772:SF13">
    <property type="entry name" value="GASTRULA ZINC FINGER PROTEIN XLCGF49.1-LIKE-RELATED"/>
    <property type="match status" value="1"/>
</dbReference>
<dbReference type="GO" id="GO:0008270">
    <property type="term" value="F:zinc ion binding"/>
    <property type="evidence" value="ECO:0007669"/>
    <property type="project" value="UniProtKB-KW"/>
</dbReference>
<keyword evidence="6" id="KW-0862">Zinc</keyword>
<keyword evidence="10" id="KW-0539">Nucleus</keyword>